<keyword evidence="8" id="KW-1185">Reference proteome</keyword>
<dbReference type="InterPro" id="IPR013249">
    <property type="entry name" value="RNA_pol_sigma70_r4_t2"/>
</dbReference>
<evidence type="ECO:0000256" key="4">
    <source>
        <dbReference type="ARBA" id="ARBA00023163"/>
    </source>
</evidence>
<dbReference type="SUPFAM" id="SSF88946">
    <property type="entry name" value="Sigma2 domain of RNA polymerase sigma factors"/>
    <property type="match status" value="1"/>
</dbReference>
<organism evidence="7 8">
    <name type="scientific">Xanthomonas cannabis</name>
    <dbReference type="NCBI Taxonomy" id="1885674"/>
    <lineage>
        <taxon>Bacteria</taxon>
        <taxon>Pseudomonadati</taxon>
        <taxon>Pseudomonadota</taxon>
        <taxon>Gammaproteobacteria</taxon>
        <taxon>Lysobacterales</taxon>
        <taxon>Lysobacteraceae</taxon>
        <taxon>Xanthomonas</taxon>
    </lineage>
</organism>
<protein>
    <submittedName>
        <fullName evidence="7">RNA polymerase sigma factor (Sigma-70 family)</fullName>
    </submittedName>
</protein>
<proteinExistence type="inferred from homology"/>
<dbReference type="InterPro" id="IPR013324">
    <property type="entry name" value="RNA_pol_sigma_r3/r4-like"/>
</dbReference>
<dbReference type="Proteomes" id="UP000554726">
    <property type="component" value="Unassembled WGS sequence"/>
</dbReference>
<gene>
    <name evidence="7" type="ORF">FHR60_003482</name>
</gene>
<evidence type="ECO:0000259" key="5">
    <source>
        <dbReference type="Pfam" id="PF04542"/>
    </source>
</evidence>
<dbReference type="InterPro" id="IPR036388">
    <property type="entry name" value="WH-like_DNA-bd_sf"/>
</dbReference>
<dbReference type="Gene3D" id="1.10.10.10">
    <property type="entry name" value="Winged helix-like DNA-binding domain superfamily/Winged helix DNA-binding domain"/>
    <property type="match status" value="1"/>
</dbReference>
<accession>A0ABR6JPV5</accession>
<dbReference type="NCBIfam" id="TIGR02937">
    <property type="entry name" value="sigma70-ECF"/>
    <property type="match status" value="1"/>
</dbReference>
<dbReference type="Pfam" id="PF08281">
    <property type="entry name" value="Sigma70_r4_2"/>
    <property type="match status" value="1"/>
</dbReference>
<evidence type="ECO:0000313" key="8">
    <source>
        <dbReference type="Proteomes" id="UP000554726"/>
    </source>
</evidence>
<dbReference type="Gene3D" id="1.10.1740.10">
    <property type="match status" value="1"/>
</dbReference>
<evidence type="ECO:0000256" key="3">
    <source>
        <dbReference type="ARBA" id="ARBA00023082"/>
    </source>
</evidence>
<comment type="similarity">
    <text evidence="1">Belongs to the sigma-70 factor family. ECF subfamily.</text>
</comment>
<evidence type="ECO:0000313" key="7">
    <source>
        <dbReference type="EMBL" id="MBB4594779.1"/>
    </source>
</evidence>
<name>A0ABR6JPV5_9XANT</name>
<dbReference type="RefSeq" id="WP_184441992.1">
    <property type="nucleotide sequence ID" value="NZ_JACHNS010000007.1"/>
</dbReference>
<evidence type="ECO:0000256" key="2">
    <source>
        <dbReference type="ARBA" id="ARBA00023015"/>
    </source>
</evidence>
<dbReference type="EMBL" id="JACHNS010000007">
    <property type="protein sequence ID" value="MBB4594779.1"/>
    <property type="molecule type" value="Genomic_DNA"/>
</dbReference>
<sequence>MVSAGGTPLHVYALGRRAARWCVREERAPARERFDQAIAVLRGELLTYMRRRVRDADTAADLTQDTLLRLLAYRDAPDIQNLALLMYRIAHNTVLEHWRTRHRRHARQHVPLEAVEPLAVGGASVEQAVAARRALQQLHRHTLPALPPKCRQAFMLNRFDGLSYPEVAAVMGISVKMVEKHISRALAACRAAVGE</sequence>
<dbReference type="InterPro" id="IPR014284">
    <property type="entry name" value="RNA_pol_sigma-70_dom"/>
</dbReference>
<reference evidence="7 8" key="1">
    <citation type="submission" date="2020-08" db="EMBL/GenBank/DDBJ databases">
        <title>Studying the diversity of plant-associated saprophytic bacteria and their role in host health and plant-pathogen interactions.</title>
        <authorList>
            <person name="Potnis N."/>
        </authorList>
    </citation>
    <scope>NUCLEOTIDE SEQUENCE [LARGE SCALE GENOMIC DNA]</scope>
    <source>
        <strain evidence="7 8">F16</strain>
    </source>
</reference>
<dbReference type="PANTHER" id="PTHR43133:SF63">
    <property type="entry name" value="RNA POLYMERASE SIGMA FACTOR FECI-RELATED"/>
    <property type="match status" value="1"/>
</dbReference>
<dbReference type="InterPro" id="IPR007627">
    <property type="entry name" value="RNA_pol_sigma70_r2"/>
</dbReference>
<evidence type="ECO:0000256" key="1">
    <source>
        <dbReference type="ARBA" id="ARBA00010641"/>
    </source>
</evidence>
<feature type="domain" description="RNA polymerase sigma-70 region 2" evidence="5">
    <location>
        <begin position="42"/>
        <end position="103"/>
    </location>
</feature>
<keyword evidence="4" id="KW-0804">Transcription</keyword>
<comment type="caution">
    <text evidence="7">The sequence shown here is derived from an EMBL/GenBank/DDBJ whole genome shotgun (WGS) entry which is preliminary data.</text>
</comment>
<keyword evidence="3" id="KW-0731">Sigma factor</keyword>
<evidence type="ECO:0000259" key="6">
    <source>
        <dbReference type="Pfam" id="PF08281"/>
    </source>
</evidence>
<dbReference type="InterPro" id="IPR013325">
    <property type="entry name" value="RNA_pol_sigma_r2"/>
</dbReference>
<dbReference type="InterPro" id="IPR039425">
    <property type="entry name" value="RNA_pol_sigma-70-like"/>
</dbReference>
<dbReference type="Pfam" id="PF04542">
    <property type="entry name" value="Sigma70_r2"/>
    <property type="match status" value="1"/>
</dbReference>
<dbReference type="SUPFAM" id="SSF88659">
    <property type="entry name" value="Sigma3 and sigma4 domains of RNA polymerase sigma factors"/>
    <property type="match status" value="1"/>
</dbReference>
<feature type="domain" description="RNA polymerase sigma factor 70 region 4 type 2" evidence="6">
    <location>
        <begin position="141"/>
        <end position="189"/>
    </location>
</feature>
<keyword evidence="2" id="KW-0805">Transcription regulation</keyword>
<dbReference type="PANTHER" id="PTHR43133">
    <property type="entry name" value="RNA POLYMERASE ECF-TYPE SIGMA FACTO"/>
    <property type="match status" value="1"/>
</dbReference>